<dbReference type="AlphaFoldDB" id="A0ABC9HI33"/>
<evidence type="ECO:0000256" key="2">
    <source>
        <dbReference type="SAM" id="SignalP"/>
    </source>
</evidence>
<feature type="signal peptide" evidence="2">
    <location>
        <begin position="1"/>
        <end position="21"/>
    </location>
</feature>
<dbReference type="EMBL" id="CANUEZ050000222">
    <property type="protein sequence ID" value="CAM0512630.1"/>
    <property type="molecule type" value="Genomic_DNA"/>
</dbReference>
<evidence type="ECO:0000256" key="1">
    <source>
        <dbReference type="SAM" id="MobiDB-lite"/>
    </source>
</evidence>
<proteinExistence type="predicted"/>
<feature type="compositionally biased region" description="Basic and acidic residues" evidence="1">
    <location>
        <begin position="21"/>
        <end position="48"/>
    </location>
</feature>
<reference evidence="3 4" key="1">
    <citation type="submission" date="2024-08" db="EMBL/GenBank/DDBJ databases">
        <authorList>
            <person name="Paterson S."/>
        </authorList>
    </citation>
    <scope>NUCLEOTIDE SEQUENCE [LARGE SCALE GENOMIC DNA]</scope>
</reference>
<gene>
    <name evidence="3" type="ORF">FHB240107_LOCUS10321</name>
</gene>
<name>A0ABC9HI33_FASHE</name>
<comment type="caution">
    <text evidence="3">The sequence shown here is derived from an EMBL/GenBank/DDBJ whole genome shotgun (WGS) entry which is preliminary data.</text>
</comment>
<organism evidence="3 4">
    <name type="scientific">Fasciola hepatica</name>
    <name type="common">Liver fluke</name>
    <dbReference type="NCBI Taxonomy" id="6192"/>
    <lineage>
        <taxon>Eukaryota</taxon>
        <taxon>Metazoa</taxon>
        <taxon>Spiralia</taxon>
        <taxon>Lophotrochozoa</taxon>
        <taxon>Platyhelminthes</taxon>
        <taxon>Trematoda</taxon>
        <taxon>Digenea</taxon>
        <taxon>Plagiorchiida</taxon>
        <taxon>Echinostomata</taxon>
        <taxon>Echinostomatoidea</taxon>
        <taxon>Fasciolidae</taxon>
        <taxon>Fasciola</taxon>
    </lineage>
</organism>
<dbReference type="EMBL" id="CANUEZ050000222">
    <property type="protein sequence ID" value="CAM0512629.1"/>
    <property type="molecule type" value="Genomic_DNA"/>
</dbReference>
<keyword evidence="4" id="KW-1185">Reference proteome</keyword>
<dbReference type="EMBL" id="CANUEZ050000222">
    <property type="protein sequence ID" value="CAM0512631.1"/>
    <property type="molecule type" value="Genomic_DNA"/>
</dbReference>
<sequence>MKSFILLIVILCVLHSQLAGGEKKAEGGEKKAEGGEKKAEGGEKKAEVSDTTGGTSRLTNHIVLLAFLLKCLGLIQ</sequence>
<evidence type="ECO:0000313" key="3">
    <source>
        <dbReference type="EMBL" id="CAM0512631.1"/>
    </source>
</evidence>
<protein>
    <submittedName>
        <fullName evidence="3">Uncharacterized protein</fullName>
    </submittedName>
</protein>
<accession>A0ABC9HI33</accession>
<keyword evidence="2" id="KW-0732">Signal</keyword>
<dbReference type="Proteomes" id="UP001189180">
    <property type="component" value="Unassembled WGS sequence"/>
</dbReference>
<feature type="region of interest" description="Disordered" evidence="1">
    <location>
        <begin position="19"/>
        <end position="55"/>
    </location>
</feature>
<evidence type="ECO:0000313" key="4">
    <source>
        <dbReference type="Proteomes" id="UP001189180"/>
    </source>
</evidence>
<feature type="chain" id="PRO_5044722348" evidence="2">
    <location>
        <begin position="22"/>
        <end position="76"/>
    </location>
</feature>